<evidence type="ECO:0000256" key="1">
    <source>
        <dbReference type="SAM" id="Phobius"/>
    </source>
</evidence>
<keyword evidence="1" id="KW-1133">Transmembrane helix</keyword>
<dbReference type="Proteomes" id="UP000198243">
    <property type="component" value="Chromosome I"/>
</dbReference>
<dbReference type="EMBL" id="LT607412">
    <property type="protein sequence ID" value="SCF13525.1"/>
    <property type="molecule type" value="Genomic_DNA"/>
</dbReference>
<dbReference type="AlphaFoldDB" id="A0A1C4XYJ2"/>
<gene>
    <name evidence="2" type="ORF">GA0070607_5960</name>
</gene>
<reference evidence="3" key="1">
    <citation type="submission" date="2016-06" db="EMBL/GenBank/DDBJ databases">
        <authorList>
            <person name="Varghese N."/>
            <person name="Submissions Spin"/>
        </authorList>
    </citation>
    <scope>NUCLEOTIDE SEQUENCE [LARGE SCALE GENOMIC DNA]</scope>
    <source>
        <strain evidence="3">DSM 44875</strain>
    </source>
</reference>
<accession>A0A1C4XYJ2</accession>
<evidence type="ECO:0000313" key="2">
    <source>
        <dbReference type="EMBL" id="SCF13525.1"/>
    </source>
</evidence>
<proteinExistence type="predicted"/>
<evidence type="ECO:0000313" key="3">
    <source>
        <dbReference type="Proteomes" id="UP000198243"/>
    </source>
</evidence>
<keyword evidence="1" id="KW-0472">Membrane</keyword>
<organism evidence="2 3">
    <name type="scientific">Micromonospora coriariae</name>
    <dbReference type="NCBI Taxonomy" id="285665"/>
    <lineage>
        <taxon>Bacteria</taxon>
        <taxon>Bacillati</taxon>
        <taxon>Actinomycetota</taxon>
        <taxon>Actinomycetes</taxon>
        <taxon>Micromonosporales</taxon>
        <taxon>Micromonosporaceae</taxon>
        <taxon>Micromonospora</taxon>
    </lineage>
</organism>
<keyword evidence="3" id="KW-1185">Reference proteome</keyword>
<keyword evidence="1" id="KW-0812">Transmembrane</keyword>
<feature type="transmembrane region" description="Helical" evidence="1">
    <location>
        <begin position="58"/>
        <end position="79"/>
    </location>
</feature>
<name>A0A1C4XYJ2_9ACTN</name>
<sequence>MRRDGFRRAGVAVIRERVLHELQRQTRWWPLGMLVSTACTFAALLVSGPNSRFGGPLLYVVVLCGSGALLVLSIVLLVLRDRIGIGSR</sequence>
<protein>
    <submittedName>
        <fullName evidence="2">Uncharacterized protein</fullName>
    </submittedName>
</protein>
<feature type="transmembrane region" description="Helical" evidence="1">
    <location>
        <begin position="28"/>
        <end position="46"/>
    </location>
</feature>